<dbReference type="GO" id="GO:0008955">
    <property type="term" value="F:peptidoglycan glycosyltransferase activity"/>
    <property type="evidence" value="ECO:0007669"/>
    <property type="project" value="UniProtKB-EC"/>
</dbReference>
<keyword evidence="5" id="KW-0328">Glycosyltransferase</keyword>
<evidence type="ECO:0000256" key="4">
    <source>
        <dbReference type="ARBA" id="ARBA00022618"/>
    </source>
</evidence>
<evidence type="ECO:0000256" key="14">
    <source>
        <dbReference type="ARBA" id="ARBA00032370"/>
    </source>
</evidence>
<name>A0A0B6X299_9BACT</name>
<evidence type="ECO:0000256" key="15">
    <source>
        <dbReference type="ARBA" id="ARBA00033270"/>
    </source>
</evidence>
<keyword evidence="23" id="KW-1185">Reference proteome</keyword>
<dbReference type="GO" id="GO:0051301">
    <property type="term" value="P:cell division"/>
    <property type="evidence" value="ECO:0007669"/>
    <property type="project" value="UniProtKB-KW"/>
</dbReference>
<comment type="catalytic activity">
    <reaction evidence="20">
        <text>[GlcNAc-(1-&gt;4)-Mur2Ac(oyl-L-Ala-gamma-D-Glu-L-Lys-D-Ala-D-Ala)](n)-di-trans,octa-cis-undecaprenyl diphosphate + beta-D-GlcNAc-(1-&gt;4)-Mur2Ac(oyl-L-Ala-gamma-D-Glu-L-Lys-D-Ala-D-Ala)-di-trans,octa-cis-undecaprenyl diphosphate = [GlcNAc-(1-&gt;4)-Mur2Ac(oyl-L-Ala-gamma-D-Glu-L-Lys-D-Ala-D-Ala)](n+1)-di-trans,octa-cis-undecaprenyl diphosphate + di-trans,octa-cis-undecaprenyl diphosphate + H(+)</text>
        <dbReference type="Rhea" id="RHEA:23708"/>
        <dbReference type="Rhea" id="RHEA-COMP:9602"/>
        <dbReference type="Rhea" id="RHEA-COMP:9603"/>
        <dbReference type="ChEBI" id="CHEBI:15378"/>
        <dbReference type="ChEBI" id="CHEBI:58405"/>
        <dbReference type="ChEBI" id="CHEBI:60033"/>
        <dbReference type="ChEBI" id="CHEBI:78435"/>
        <dbReference type="EC" id="2.4.99.28"/>
    </reaction>
</comment>
<keyword evidence="11 21" id="KW-0472">Membrane</keyword>
<dbReference type="STRING" id="454194.PYK22_03131"/>
<evidence type="ECO:0000256" key="5">
    <source>
        <dbReference type="ARBA" id="ARBA00022676"/>
    </source>
</evidence>
<evidence type="ECO:0000256" key="21">
    <source>
        <dbReference type="SAM" id="Phobius"/>
    </source>
</evidence>
<evidence type="ECO:0000313" key="22">
    <source>
        <dbReference type="EMBL" id="CDM67082.1"/>
    </source>
</evidence>
<feature type="transmembrane region" description="Helical" evidence="21">
    <location>
        <begin position="137"/>
        <end position="156"/>
    </location>
</feature>
<evidence type="ECO:0000256" key="17">
    <source>
        <dbReference type="ARBA" id="ARBA00041185"/>
    </source>
</evidence>
<feature type="transmembrane region" description="Helical" evidence="21">
    <location>
        <begin position="45"/>
        <end position="62"/>
    </location>
</feature>
<keyword evidence="9" id="KW-0573">Peptidoglycan synthesis</keyword>
<dbReference type="OrthoDB" id="9812661at2"/>
<keyword evidence="4 22" id="KW-0132">Cell division</keyword>
<evidence type="ECO:0000256" key="20">
    <source>
        <dbReference type="ARBA" id="ARBA00049902"/>
    </source>
</evidence>
<evidence type="ECO:0000256" key="3">
    <source>
        <dbReference type="ARBA" id="ARBA00022475"/>
    </source>
</evidence>
<evidence type="ECO:0000256" key="1">
    <source>
        <dbReference type="ARBA" id="ARBA00004651"/>
    </source>
</evidence>
<evidence type="ECO:0000256" key="10">
    <source>
        <dbReference type="ARBA" id="ARBA00022989"/>
    </source>
</evidence>
<gene>
    <name evidence="22" type="ORF">PYK22_03131</name>
</gene>
<evidence type="ECO:0000256" key="8">
    <source>
        <dbReference type="ARBA" id="ARBA00022960"/>
    </source>
</evidence>
<feature type="transmembrane region" description="Helical" evidence="21">
    <location>
        <begin position="184"/>
        <end position="204"/>
    </location>
</feature>
<evidence type="ECO:0000256" key="6">
    <source>
        <dbReference type="ARBA" id="ARBA00022679"/>
    </source>
</evidence>
<evidence type="ECO:0000256" key="7">
    <source>
        <dbReference type="ARBA" id="ARBA00022692"/>
    </source>
</evidence>
<dbReference type="InterPro" id="IPR018365">
    <property type="entry name" value="Cell_cycle_FtsW-rel_CS"/>
</dbReference>
<evidence type="ECO:0000256" key="18">
    <source>
        <dbReference type="ARBA" id="ARBA00041418"/>
    </source>
</evidence>
<comment type="pathway">
    <text evidence="2">Cell wall biogenesis; peptidoglycan biosynthesis.</text>
</comment>
<evidence type="ECO:0000313" key="23">
    <source>
        <dbReference type="Proteomes" id="UP000031518"/>
    </source>
</evidence>
<comment type="subcellular location">
    <subcellularLocation>
        <location evidence="1">Cell membrane</location>
        <topology evidence="1">Multi-pass membrane protein</topology>
    </subcellularLocation>
</comment>
<evidence type="ECO:0000256" key="12">
    <source>
        <dbReference type="ARBA" id="ARBA00023306"/>
    </source>
</evidence>
<dbReference type="InterPro" id="IPR013437">
    <property type="entry name" value="FtsW"/>
</dbReference>
<feature type="transmembrane region" description="Helical" evidence="21">
    <location>
        <begin position="12"/>
        <end position="33"/>
    </location>
</feature>
<keyword evidence="8" id="KW-0133">Cell shape</keyword>
<protein>
    <recommendedName>
        <fullName evidence="17">Probable peptidoglycan glycosyltransferase FtsW</fullName>
        <ecNumber evidence="19">2.4.99.28</ecNumber>
    </recommendedName>
    <alternativeName>
        <fullName evidence="18">Cell division protein FtsW</fullName>
    </alternativeName>
    <alternativeName>
        <fullName evidence="15">Cell wall polymerase</fullName>
    </alternativeName>
    <alternativeName>
        <fullName evidence="14">Peptidoglycan polymerase</fullName>
    </alternativeName>
</protein>
<keyword evidence="6" id="KW-0808">Transferase</keyword>
<dbReference type="Pfam" id="PF01098">
    <property type="entry name" value="FTSW_RODA_SPOVE"/>
    <property type="match status" value="1"/>
</dbReference>
<keyword evidence="10 21" id="KW-1133">Transmembrane helix</keyword>
<dbReference type="GO" id="GO:0008360">
    <property type="term" value="P:regulation of cell shape"/>
    <property type="evidence" value="ECO:0007669"/>
    <property type="project" value="UniProtKB-KW"/>
</dbReference>
<reference evidence="22 23" key="2">
    <citation type="submission" date="2015-01" db="EMBL/GenBank/DDBJ databases">
        <title>Complete genome sequence of Pyrinomonas methylaliphatogenes type strain K22T.</title>
        <authorList>
            <person name="Lee K.C.Y."/>
            <person name="Power J.F."/>
            <person name="Dunfield P.F."/>
            <person name="Morgan X.C."/>
            <person name="Huttenhower C."/>
            <person name="Stott M.B."/>
        </authorList>
    </citation>
    <scope>NUCLEOTIDE SEQUENCE [LARGE SCALE GENOMIC DNA]</scope>
    <source>
        <strain evidence="22 23">K22</strain>
    </source>
</reference>
<dbReference type="GO" id="GO:0071555">
    <property type="term" value="P:cell wall organization"/>
    <property type="evidence" value="ECO:0007669"/>
    <property type="project" value="UniProtKB-KW"/>
</dbReference>
<dbReference type="InterPro" id="IPR001182">
    <property type="entry name" value="FtsW/RodA"/>
</dbReference>
<dbReference type="GO" id="GO:0015648">
    <property type="term" value="F:lipid-linked peptidoglycan transporter activity"/>
    <property type="evidence" value="ECO:0007669"/>
    <property type="project" value="TreeGrafter"/>
</dbReference>
<evidence type="ECO:0000256" key="13">
    <source>
        <dbReference type="ARBA" id="ARBA00023316"/>
    </source>
</evidence>
<accession>A0A0B6X299</accession>
<reference evidence="22 23" key="1">
    <citation type="submission" date="2013-12" db="EMBL/GenBank/DDBJ databases">
        <authorList>
            <person name="Stott M."/>
        </authorList>
    </citation>
    <scope>NUCLEOTIDE SEQUENCE [LARGE SCALE GENOMIC DNA]</scope>
    <source>
        <strain evidence="22 23">K22</strain>
    </source>
</reference>
<comment type="similarity">
    <text evidence="16">Belongs to the SEDS family. FtsW subfamily.</text>
</comment>
<feature type="transmembrane region" description="Helical" evidence="21">
    <location>
        <begin position="335"/>
        <end position="356"/>
    </location>
</feature>
<feature type="transmembrane region" description="Helical" evidence="21">
    <location>
        <begin position="260"/>
        <end position="286"/>
    </location>
</feature>
<feature type="transmembrane region" description="Helical" evidence="21">
    <location>
        <begin position="74"/>
        <end position="93"/>
    </location>
</feature>
<evidence type="ECO:0000256" key="9">
    <source>
        <dbReference type="ARBA" id="ARBA00022984"/>
    </source>
</evidence>
<keyword evidence="13" id="KW-0961">Cell wall biogenesis/degradation</keyword>
<dbReference type="GO" id="GO:0009252">
    <property type="term" value="P:peptidoglycan biosynthetic process"/>
    <property type="evidence" value="ECO:0007669"/>
    <property type="project" value="UniProtKB-KW"/>
</dbReference>
<evidence type="ECO:0000256" key="11">
    <source>
        <dbReference type="ARBA" id="ARBA00023136"/>
    </source>
</evidence>
<evidence type="ECO:0000256" key="16">
    <source>
        <dbReference type="ARBA" id="ARBA00038053"/>
    </source>
</evidence>
<dbReference type="AlphaFoldDB" id="A0A0B6X299"/>
<sequence length="396" mass="43119">MSRRWQVDEWLFAAAVGLTLFGVVMVYSASAFVAMEEQHNPAHYLLRQGLWAAIGLSVMIAAMRFDYEHLNDGFIVYGALLFVCALLLAVFAFPRVNGAHRWIRLFGFSVQPSEVAKFALVLFLAHRFGRGGEEGSLKTFVSVLAVTGLLALLIVIEPDLGTASMLVATCWIICFAAGVRLRYLFALLLPAAIGFTLLLLFVPWRMRRLMAFLDPWADPQGAGYQVVQSLIGIGSGGIHGLGFAQGRQKMFFLPLAHSDFIFAIIGEELGLVGALAVLAAFALFGWRGVRAALRAPDRFGMLLGLGIVAQVLTQALFNMSVVLGLVPTKGIPLPFVSYGGSSLVPLLFSVGVLLNISSRARGRADRYGRFGEAWEVASGSLKTQPRIPLRWQIRGS</sequence>
<dbReference type="EC" id="2.4.99.28" evidence="19"/>
<dbReference type="EMBL" id="CBXV010000008">
    <property type="protein sequence ID" value="CDM67082.1"/>
    <property type="molecule type" value="Genomic_DNA"/>
</dbReference>
<dbReference type="NCBIfam" id="TIGR02614">
    <property type="entry name" value="ftsW"/>
    <property type="match status" value="1"/>
</dbReference>
<evidence type="ECO:0000256" key="19">
    <source>
        <dbReference type="ARBA" id="ARBA00044770"/>
    </source>
</evidence>
<dbReference type="PANTHER" id="PTHR30474">
    <property type="entry name" value="CELL CYCLE PROTEIN"/>
    <property type="match status" value="1"/>
</dbReference>
<dbReference type="PANTHER" id="PTHR30474:SF2">
    <property type="entry name" value="PEPTIDOGLYCAN GLYCOSYLTRANSFERASE FTSW-RELATED"/>
    <property type="match status" value="1"/>
</dbReference>
<feature type="transmembrane region" description="Helical" evidence="21">
    <location>
        <begin position="298"/>
        <end position="323"/>
    </location>
</feature>
<feature type="transmembrane region" description="Helical" evidence="21">
    <location>
        <begin position="162"/>
        <end position="179"/>
    </location>
</feature>
<dbReference type="Proteomes" id="UP000031518">
    <property type="component" value="Unassembled WGS sequence"/>
</dbReference>
<organism evidence="22 23">
    <name type="scientific">Pyrinomonas methylaliphatogenes</name>
    <dbReference type="NCBI Taxonomy" id="454194"/>
    <lineage>
        <taxon>Bacteria</taxon>
        <taxon>Pseudomonadati</taxon>
        <taxon>Acidobacteriota</taxon>
        <taxon>Blastocatellia</taxon>
        <taxon>Blastocatellales</taxon>
        <taxon>Pyrinomonadaceae</taxon>
        <taxon>Pyrinomonas</taxon>
    </lineage>
</organism>
<dbReference type="GO" id="GO:0032153">
    <property type="term" value="C:cell division site"/>
    <property type="evidence" value="ECO:0007669"/>
    <property type="project" value="TreeGrafter"/>
</dbReference>
<dbReference type="GO" id="GO:0005886">
    <property type="term" value="C:plasma membrane"/>
    <property type="evidence" value="ECO:0007669"/>
    <property type="project" value="UniProtKB-SubCell"/>
</dbReference>
<evidence type="ECO:0000256" key="2">
    <source>
        <dbReference type="ARBA" id="ARBA00004752"/>
    </source>
</evidence>
<keyword evidence="7 21" id="KW-0812">Transmembrane</keyword>
<keyword evidence="12" id="KW-0131">Cell cycle</keyword>
<proteinExistence type="inferred from homology"/>
<keyword evidence="3" id="KW-1003">Cell membrane</keyword>
<dbReference type="PROSITE" id="PS00428">
    <property type="entry name" value="FTSW_RODA_SPOVE"/>
    <property type="match status" value="1"/>
</dbReference>
<dbReference type="RefSeq" id="WP_060635765.1">
    <property type="nucleotide sequence ID" value="NZ_CBXV010000008.1"/>
</dbReference>